<sequence>MSKRAKMTNIERQMSCHAIVSAQERKTLSCGVLDAASTAASGQAQCRQKARSRRRRDRLQSARTGRSAMRHNLPVSSRSHLSPKVPMPLQFFDASLVGPASKRELDDMREMVRADFPSFEFDPAYLQVLEEFNGGRPSTRYFRTRVGQLAPPIERFLHYTAGHDLKDHQLGFLNANVFWSALENRLGSLLPFAVLANNDALCFDCGSGESQVVLWSNERSEEDEPSYERVADSFDDFCAALSSVATE</sequence>
<dbReference type="AlphaFoldDB" id="A0A5Q0M187"/>
<dbReference type="InterPro" id="IPR037883">
    <property type="entry name" value="Knr4/Smi1-like_sf"/>
</dbReference>
<feature type="compositionally biased region" description="Basic residues" evidence="1">
    <location>
        <begin position="48"/>
        <end position="57"/>
    </location>
</feature>
<dbReference type="Pfam" id="PF09346">
    <property type="entry name" value="SMI1_KNR4"/>
    <property type="match status" value="1"/>
</dbReference>
<proteinExistence type="predicted"/>
<name>A0A5Q0M187_VARPD</name>
<dbReference type="Gene3D" id="3.40.1580.10">
    <property type="entry name" value="SMI1/KNR4-like"/>
    <property type="match status" value="1"/>
</dbReference>
<dbReference type="InterPro" id="IPR018958">
    <property type="entry name" value="Knr4/Smi1-like_dom"/>
</dbReference>
<evidence type="ECO:0000256" key="1">
    <source>
        <dbReference type="SAM" id="MobiDB-lite"/>
    </source>
</evidence>
<feature type="region of interest" description="Disordered" evidence="1">
    <location>
        <begin position="44"/>
        <end position="80"/>
    </location>
</feature>
<gene>
    <name evidence="3" type="ORF">GFK26_11175</name>
</gene>
<dbReference type="SUPFAM" id="SSF160631">
    <property type="entry name" value="SMI1/KNR4-like"/>
    <property type="match status" value="1"/>
</dbReference>
<protein>
    <recommendedName>
        <fullName evidence="2">Knr4/Smi1-like domain-containing protein</fullName>
    </recommendedName>
</protein>
<evidence type="ECO:0000313" key="3">
    <source>
        <dbReference type="EMBL" id="QFZ83283.1"/>
    </source>
</evidence>
<evidence type="ECO:0000313" key="4">
    <source>
        <dbReference type="Proteomes" id="UP000326780"/>
    </source>
</evidence>
<reference evidence="3 4" key="1">
    <citation type="submission" date="2019-10" db="EMBL/GenBank/DDBJ databases">
        <title>Complete genome sequence of Variovorax paradoxus 5C-2.</title>
        <authorList>
            <person name="Gogoleva N.E."/>
            <person name="Balkin A.S."/>
        </authorList>
    </citation>
    <scope>NUCLEOTIDE SEQUENCE [LARGE SCALE GENOMIC DNA]</scope>
    <source>
        <strain evidence="3 4">5C-2</strain>
    </source>
</reference>
<dbReference type="EMBL" id="CP045644">
    <property type="protein sequence ID" value="QFZ83283.1"/>
    <property type="molecule type" value="Genomic_DNA"/>
</dbReference>
<organism evidence="3 4">
    <name type="scientific">Variovorax paradoxus</name>
    <dbReference type="NCBI Taxonomy" id="34073"/>
    <lineage>
        <taxon>Bacteria</taxon>
        <taxon>Pseudomonadati</taxon>
        <taxon>Pseudomonadota</taxon>
        <taxon>Betaproteobacteria</taxon>
        <taxon>Burkholderiales</taxon>
        <taxon>Comamonadaceae</taxon>
        <taxon>Variovorax</taxon>
    </lineage>
</organism>
<accession>A0A5Q0M187</accession>
<evidence type="ECO:0000259" key="2">
    <source>
        <dbReference type="Pfam" id="PF09346"/>
    </source>
</evidence>
<feature type="domain" description="Knr4/Smi1-like" evidence="2">
    <location>
        <begin position="118"/>
        <end position="238"/>
    </location>
</feature>
<dbReference type="Proteomes" id="UP000326780">
    <property type="component" value="Chromosome"/>
</dbReference>